<accession>A0A165MN21</accession>
<dbReference type="EMBL" id="KV425673">
    <property type="protein sequence ID" value="KZT18553.1"/>
    <property type="molecule type" value="Genomic_DNA"/>
</dbReference>
<evidence type="ECO:0000313" key="2">
    <source>
        <dbReference type="EMBL" id="KZT18553.1"/>
    </source>
</evidence>
<gene>
    <name evidence="2" type="ORF">NEOLEDRAFT_1143288</name>
</gene>
<dbReference type="AlphaFoldDB" id="A0A165MN21"/>
<feature type="region of interest" description="Disordered" evidence="1">
    <location>
        <begin position="19"/>
        <end position="53"/>
    </location>
</feature>
<feature type="compositionally biased region" description="Polar residues" evidence="1">
    <location>
        <begin position="40"/>
        <end position="53"/>
    </location>
</feature>
<dbReference type="Proteomes" id="UP000076761">
    <property type="component" value="Unassembled WGS sequence"/>
</dbReference>
<reference evidence="2 3" key="1">
    <citation type="journal article" date="2016" name="Mol. Biol. Evol.">
        <title>Comparative Genomics of Early-Diverging Mushroom-Forming Fungi Provides Insights into the Origins of Lignocellulose Decay Capabilities.</title>
        <authorList>
            <person name="Nagy L.G."/>
            <person name="Riley R."/>
            <person name="Tritt A."/>
            <person name="Adam C."/>
            <person name="Daum C."/>
            <person name="Floudas D."/>
            <person name="Sun H."/>
            <person name="Yadav J.S."/>
            <person name="Pangilinan J."/>
            <person name="Larsson K.H."/>
            <person name="Matsuura K."/>
            <person name="Barry K."/>
            <person name="Labutti K."/>
            <person name="Kuo R."/>
            <person name="Ohm R.A."/>
            <person name="Bhattacharya S.S."/>
            <person name="Shirouzu T."/>
            <person name="Yoshinaga Y."/>
            <person name="Martin F.M."/>
            <person name="Grigoriev I.V."/>
            <person name="Hibbett D.S."/>
        </authorList>
    </citation>
    <scope>NUCLEOTIDE SEQUENCE [LARGE SCALE GENOMIC DNA]</scope>
    <source>
        <strain evidence="2 3">HHB14362 ss-1</strain>
    </source>
</reference>
<evidence type="ECO:0000313" key="3">
    <source>
        <dbReference type="Proteomes" id="UP000076761"/>
    </source>
</evidence>
<proteinExistence type="predicted"/>
<sequence length="155" mass="17442">MRGVPKCYKEENLEEGALTRSGEVRWPSLPPYSPSHRRPQATNAKVTPDQCQQVSSDATSTYFNYKYKDIAASDAAEQVRDTQCHFVPQPCCVPQKDLGANGDRGGLKGKRKMVEEEKDEVSDSFRDSLCHILIKTIEGHKETSFLEAARRHCQP</sequence>
<name>A0A165MN21_9AGAM</name>
<feature type="region of interest" description="Disordered" evidence="1">
    <location>
        <begin position="98"/>
        <end position="119"/>
    </location>
</feature>
<evidence type="ECO:0000256" key="1">
    <source>
        <dbReference type="SAM" id="MobiDB-lite"/>
    </source>
</evidence>
<protein>
    <submittedName>
        <fullName evidence="2">Uncharacterized protein</fullName>
    </submittedName>
</protein>
<dbReference type="InParanoid" id="A0A165MN21"/>
<organism evidence="2 3">
    <name type="scientific">Neolentinus lepideus HHB14362 ss-1</name>
    <dbReference type="NCBI Taxonomy" id="1314782"/>
    <lineage>
        <taxon>Eukaryota</taxon>
        <taxon>Fungi</taxon>
        <taxon>Dikarya</taxon>
        <taxon>Basidiomycota</taxon>
        <taxon>Agaricomycotina</taxon>
        <taxon>Agaricomycetes</taxon>
        <taxon>Gloeophyllales</taxon>
        <taxon>Gloeophyllaceae</taxon>
        <taxon>Neolentinus</taxon>
    </lineage>
</organism>
<keyword evidence="3" id="KW-1185">Reference proteome</keyword>